<evidence type="ECO:0000256" key="2">
    <source>
        <dbReference type="ARBA" id="ARBA00004736"/>
    </source>
</evidence>
<comment type="caution">
    <text evidence="9">The sequence shown here is derived from an EMBL/GenBank/DDBJ whole genome shotgun (WGS) entry which is preliminary data.</text>
</comment>
<comment type="subunit">
    <text evidence="4">Homotrimer.</text>
</comment>
<dbReference type="Gene3D" id="3.20.20.70">
    <property type="entry name" value="Aldolase class I"/>
    <property type="match status" value="1"/>
</dbReference>
<dbReference type="NCBIfam" id="NF004325">
    <property type="entry name" value="PRK05718.1"/>
    <property type="match status" value="1"/>
</dbReference>
<dbReference type="NCBIfam" id="TIGR01182">
    <property type="entry name" value="eda"/>
    <property type="match status" value="1"/>
</dbReference>
<proteinExistence type="inferred from homology"/>
<dbReference type="InterPro" id="IPR013785">
    <property type="entry name" value="Aldolase_TIM"/>
</dbReference>
<evidence type="ECO:0000256" key="1">
    <source>
        <dbReference type="ARBA" id="ARBA00000654"/>
    </source>
</evidence>
<dbReference type="PANTHER" id="PTHR30246">
    <property type="entry name" value="2-KETO-3-DEOXY-6-PHOSPHOGLUCONATE ALDOLASE"/>
    <property type="match status" value="1"/>
</dbReference>
<evidence type="ECO:0000256" key="5">
    <source>
        <dbReference type="ARBA" id="ARBA00013063"/>
    </source>
</evidence>
<dbReference type="InterPro" id="IPR031337">
    <property type="entry name" value="KDPG/KHG_AS_1"/>
</dbReference>
<dbReference type="RefSeq" id="WP_310303571.1">
    <property type="nucleotide sequence ID" value="NZ_BAAAPS010000003.1"/>
</dbReference>
<dbReference type="EMBL" id="JAVDYG010000001">
    <property type="protein sequence ID" value="MDR7363309.1"/>
    <property type="molecule type" value="Genomic_DNA"/>
</dbReference>
<dbReference type="PROSITE" id="PS00159">
    <property type="entry name" value="ALDOLASE_KDPG_KHG_1"/>
    <property type="match status" value="1"/>
</dbReference>
<evidence type="ECO:0000313" key="10">
    <source>
        <dbReference type="Proteomes" id="UP001183648"/>
    </source>
</evidence>
<dbReference type="InterPro" id="IPR000887">
    <property type="entry name" value="Aldlse_KDPG_KHG"/>
</dbReference>
<dbReference type="InterPro" id="IPR031338">
    <property type="entry name" value="KDPG/KHG_AS_2"/>
</dbReference>
<dbReference type="Pfam" id="PF01081">
    <property type="entry name" value="Aldolase"/>
    <property type="match status" value="1"/>
</dbReference>
<comment type="pathway">
    <text evidence="2">Carbohydrate acid metabolism; 2-dehydro-3-deoxy-D-gluconate degradation; D-glyceraldehyde 3-phosphate and pyruvate from 2-dehydro-3-deoxy-D-gluconate: step 2/2.</text>
</comment>
<evidence type="ECO:0000256" key="6">
    <source>
        <dbReference type="ARBA" id="ARBA00023239"/>
    </source>
</evidence>
<dbReference type="EC" id="4.1.2.14" evidence="5"/>
<keyword evidence="7" id="KW-0704">Schiff base</keyword>
<evidence type="ECO:0000256" key="8">
    <source>
        <dbReference type="ARBA" id="ARBA00023277"/>
    </source>
</evidence>
<keyword evidence="6 9" id="KW-0456">Lyase</keyword>
<evidence type="ECO:0000313" key="9">
    <source>
        <dbReference type="EMBL" id="MDR7363309.1"/>
    </source>
</evidence>
<organism evidence="9 10">
    <name type="scientific">Nocardioides marmoribigeumensis</name>
    <dbReference type="NCBI Taxonomy" id="433649"/>
    <lineage>
        <taxon>Bacteria</taxon>
        <taxon>Bacillati</taxon>
        <taxon>Actinomycetota</taxon>
        <taxon>Actinomycetes</taxon>
        <taxon>Propionibacteriales</taxon>
        <taxon>Nocardioidaceae</taxon>
        <taxon>Nocardioides</taxon>
    </lineage>
</organism>
<evidence type="ECO:0000256" key="4">
    <source>
        <dbReference type="ARBA" id="ARBA00011233"/>
    </source>
</evidence>
<keyword evidence="8" id="KW-0119">Carbohydrate metabolism</keyword>
<reference evidence="9 10" key="1">
    <citation type="submission" date="2023-07" db="EMBL/GenBank/DDBJ databases">
        <title>Sequencing the genomes of 1000 actinobacteria strains.</title>
        <authorList>
            <person name="Klenk H.-P."/>
        </authorList>
    </citation>
    <scope>NUCLEOTIDE SEQUENCE [LARGE SCALE GENOMIC DNA]</scope>
    <source>
        <strain evidence="9 10">DSM 19426</strain>
    </source>
</reference>
<dbReference type="CDD" id="cd00452">
    <property type="entry name" value="KDPG_aldolase"/>
    <property type="match status" value="1"/>
</dbReference>
<accession>A0ABU2BY48</accession>
<evidence type="ECO:0000256" key="3">
    <source>
        <dbReference type="ARBA" id="ARBA00006906"/>
    </source>
</evidence>
<dbReference type="PANTHER" id="PTHR30246:SF1">
    <property type="entry name" value="2-DEHYDRO-3-DEOXY-6-PHOSPHOGALACTONATE ALDOLASE-RELATED"/>
    <property type="match status" value="1"/>
</dbReference>
<gene>
    <name evidence="9" type="ORF">J2S63_002862</name>
</gene>
<comment type="similarity">
    <text evidence="3">Belongs to the KHG/KDPG aldolase family.</text>
</comment>
<dbReference type="GO" id="GO:0106009">
    <property type="term" value="F:(4S)-4-hydroxy-2-oxoglutarate aldolase activity"/>
    <property type="evidence" value="ECO:0007669"/>
    <property type="project" value="UniProtKB-EC"/>
</dbReference>
<dbReference type="GO" id="GO:0008675">
    <property type="term" value="F:2-dehydro-3-deoxy-phosphogluconate aldolase activity"/>
    <property type="evidence" value="ECO:0007669"/>
    <property type="project" value="UniProtKB-EC"/>
</dbReference>
<protein>
    <recommendedName>
        <fullName evidence="5">2-dehydro-3-deoxy-phosphogluconate aldolase</fullName>
        <ecNumber evidence="5">4.1.2.14</ecNumber>
    </recommendedName>
</protein>
<name>A0ABU2BY48_9ACTN</name>
<dbReference type="Proteomes" id="UP001183648">
    <property type="component" value="Unassembled WGS sequence"/>
</dbReference>
<dbReference type="PROSITE" id="PS00160">
    <property type="entry name" value="ALDOLASE_KDPG_KHG_2"/>
    <property type="match status" value="1"/>
</dbReference>
<evidence type="ECO:0000256" key="7">
    <source>
        <dbReference type="ARBA" id="ARBA00023270"/>
    </source>
</evidence>
<dbReference type="SUPFAM" id="SSF51569">
    <property type="entry name" value="Aldolase"/>
    <property type="match status" value="1"/>
</dbReference>
<comment type="catalytic activity">
    <reaction evidence="1">
        <text>2-dehydro-3-deoxy-6-phospho-D-gluconate = D-glyceraldehyde 3-phosphate + pyruvate</text>
        <dbReference type="Rhea" id="RHEA:17089"/>
        <dbReference type="ChEBI" id="CHEBI:15361"/>
        <dbReference type="ChEBI" id="CHEBI:57569"/>
        <dbReference type="ChEBI" id="CHEBI:59776"/>
        <dbReference type="EC" id="4.1.2.14"/>
    </reaction>
</comment>
<keyword evidence="10" id="KW-1185">Reference proteome</keyword>
<sequence length="207" mass="20713">MSLLDRDPVIPVVVVEDAGDAVPLAHALLAGGVTTIEVTLRTDAALEAVRRIAAEVPDICLGVGTVLRPEHAKAAAEAGAQFLVTPGTTASVLGAVAETGLPCLPGAATVSEVMALVEQGFTELKFFPAEASGGPAFLHGVGGPVPEVRFCPTGGITAASAGKYLALPNVGCVGGTWLTPKDAVAAGDWARVSRLAAATAELRGGLD</sequence>